<dbReference type="PRINTS" id="PR00111">
    <property type="entry name" value="ABHYDROLASE"/>
</dbReference>
<dbReference type="Gene3D" id="3.40.50.1820">
    <property type="entry name" value="alpha/beta hydrolase"/>
    <property type="match status" value="1"/>
</dbReference>
<dbReference type="InterPro" id="IPR029058">
    <property type="entry name" value="AB_hydrolase_fold"/>
</dbReference>
<evidence type="ECO:0000313" key="2">
    <source>
        <dbReference type="EMBL" id="WTU39909.1"/>
    </source>
</evidence>
<gene>
    <name evidence="2" type="ORF">OHV25_10090</name>
</gene>
<keyword evidence="2" id="KW-0378">Hydrolase</keyword>
<accession>A0AAU2GXX8</accession>
<feature type="domain" description="AB hydrolase-1" evidence="1">
    <location>
        <begin position="41"/>
        <end position="264"/>
    </location>
</feature>
<dbReference type="InterPro" id="IPR000073">
    <property type="entry name" value="AB_hydrolase_1"/>
</dbReference>
<proteinExistence type="predicted"/>
<dbReference type="GO" id="GO:0016787">
    <property type="term" value="F:hydrolase activity"/>
    <property type="evidence" value="ECO:0007669"/>
    <property type="project" value="UniProtKB-KW"/>
</dbReference>
<dbReference type="AlphaFoldDB" id="A0AAU2GXX8"/>
<dbReference type="Pfam" id="PF12697">
    <property type="entry name" value="Abhydrolase_6"/>
    <property type="match status" value="1"/>
</dbReference>
<protein>
    <submittedName>
        <fullName evidence="2">Alpha/beta fold hydrolase</fullName>
    </submittedName>
</protein>
<dbReference type="EMBL" id="CP108253">
    <property type="protein sequence ID" value="WTU39909.1"/>
    <property type="molecule type" value="Genomic_DNA"/>
</dbReference>
<dbReference type="SUPFAM" id="SSF53474">
    <property type="entry name" value="alpha/beta-Hydrolases"/>
    <property type="match status" value="1"/>
</dbReference>
<name>A0AAU2GXX8_9ACTN</name>
<sequence>MESTLAPAVVSQGVRRITLDAGGVTLSALLCEPEGTPRATVVAVHGGGMSAGYFDGQAHPELSLLTLGARLGYTVLAVDRPGYGQSAAQLPDGLTVADQTDVLRAGIDDFTAKYPTGAGILLVAHSFGGKLALSAAAHCTGDGLLGLDISGCGHRYAVTPGVLRKGLKHIARHWGPLRLYPPNTFRSSGSVVAPMPEREAGELPRWPELFAALAPRVRIPVRLTFAEHEGWWLHGDKDLADLAAQLTAAPRIVVDRQPDAGHNISLGWAARSYHLRTLAFLEDCITRAGRDA</sequence>
<organism evidence="2">
    <name type="scientific">Streptomyces sp. NBC_00060</name>
    <dbReference type="NCBI Taxonomy" id="2975636"/>
    <lineage>
        <taxon>Bacteria</taxon>
        <taxon>Bacillati</taxon>
        <taxon>Actinomycetota</taxon>
        <taxon>Actinomycetes</taxon>
        <taxon>Kitasatosporales</taxon>
        <taxon>Streptomycetaceae</taxon>
        <taxon>Streptomyces</taxon>
    </lineage>
</organism>
<evidence type="ECO:0000259" key="1">
    <source>
        <dbReference type="Pfam" id="PF12697"/>
    </source>
</evidence>
<reference evidence="2" key="1">
    <citation type="submission" date="2022-10" db="EMBL/GenBank/DDBJ databases">
        <title>The complete genomes of actinobacterial strains from the NBC collection.</title>
        <authorList>
            <person name="Joergensen T.S."/>
            <person name="Alvarez Arevalo M."/>
            <person name="Sterndorff E.B."/>
            <person name="Faurdal D."/>
            <person name="Vuksanovic O."/>
            <person name="Mourched A.-S."/>
            <person name="Charusanti P."/>
            <person name="Shaw S."/>
            <person name="Blin K."/>
            <person name="Weber T."/>
        </authorList>
    </citation>
    <scope>NUCLEOTIDE SEQUENCE</scope>
    <source>
        <strain evidence="2">NBC_00060</strain>
    </source>
</reference>